<reference evidence="1 2" key="1">
    <citation type="submission" date="2011-02" db="EMBL/GenBank/DDBJ databases">
        <title>The Genome Sequence of Sphaeroforma arctica JP610.</title>
        <authorList>
            <consortium name="The Broad Institute Genome Sequencing Platform"/>
            <person name="Russ C."/>
            <person name="Cuomo C."/>
            <person name="Young S.K."/>
            <person name="Zeng Q."/>
            <person name="Gargeya S."/>
            <person name="Alvarado L."/>
            <person name="Berlin A."/>
            <person name="Chapman S.B."/>
            <person name="Chen Z."/>
            <person name="Freedman E."/>
            <person name="Gellesch M."/>
            <person name="Goldberg J."/>
            <person name="Griggs A."/>
            <person name="Gujja S."/>
            <person name="Heilman E."/>
            <person name="Heiman D."/>
            <person name="Howarth C."/>
            <person name="Mehta T."/>
            <person name="Neiman D."/>
            <person name="Pearson M."/>
            <person name="Roberts A."/>
            <person name="Saif S."/>
            <person name="Shea T."/>
            <person name="Shenoy N."/>
            <person name="Sisk P."/>
            <person name="Stolte C."/>
            <person name="Sykes S."/>
            <person name="White J."/>
            <person name="Yandava C."/>
            <person name="Burger G."/>
            <person name="Gray M.W."/>
            <person name="Holland P.W.H."/>
            <person name="King N."/>
            <person name="Lang F.B.F."/>
            <person name="Roger A.J."/>
            <person name="Ruiz-Trillo I."/>
            <person name="Haas B."/>
            <person name="Nusbaum C."/>
            <person name="Birren B."/>
        </authorList>
    </citation>
    <scope>NUCLEOTIDE SEQUENCE [LARGE SCALE GENOMIC DNA]</scope>
    <source>
        <strain evidence="1 2">JP610</strain>
    </source>
</reference>
<organism evidence="1 2">
    <name type="scientific">Sphaeroforma arctica JP610</name>
    <dbReference type="NCBI Taxonomy" id="667725"/>
    <lineage>
        <taxon>Eukaryota</taxon>
        <taxon>Ichthyosporea</taxon>
        <taxon>Ichthyophonida</taxon>
        <taxon>Sphaeroforma</taxon>
    </lineage>
</organism>
<proteinExistence type="predicted"/>
<protein>
    <submittedName>
        <fullName evidence="1">Uncharacterized protein</fullName>
    </submittedName>
</protein>
<dbReference type="EMBL" id="KQ251043">
    <property type="protein sequence ID" value="KNC70483.1"/>
    <property type="molecule type" value="Genomic_DNA"/>
</dbReference>
<dbReference type="RefSeq" id="XP_014144385.1">
    <property type="nucleotide sequence ID" value="XM_014288910.1"/>
</dbReference>
<dbReference type="Proteomes" id="UP000054560">
    <property type="component" value="Unassembled WGS sequence"/>
</dbReference>
<name>A0A0L0F2T4_9EUKA</name>
<feature type="non-terminal residue" evidence="1">
    <location>
        <position position="67"/>
    </location>
</feature>
<accession>A0A0L0F2T4</accession>
<gene>
    <name evidence="1" type="ORF">SARC_16985</name>
</gene>
<sequence length="67" mass="7335">MHRRAYTARVTTLILTSGNRIDGTEAHLNIWYCIFVQNYSALPLDEALSGVKSGQPLPSGCSESPKV</sequence>
<evidence type="ECO:0000313" key="1">
    <source>
        <dbReference type="EMBL" id="KNC70483.1"/>
    </source>
</evidence>
<dbReference type="AlphaFoldDB" id="A0A0L0F2T4"/>
<evidence type="ECO:0000313" key="2">
    <source>
        <dbReference type="Proteomes" id="UP000054560"/>
    </source>
</evidence>
<dbReference type="GeneID" id="25917489"/>
<keyword evidence="2" id="KW-1185">Reference proteome</keyword>